<dbReference type="EMBL" id="PJNI01000012">
    <property type="protein sequence ID" value="PKR80170.1"/>
    <property type="molecule type" value="Genomic_DNA"/>
</dbReference>
<evidence type="ECO:0000256" key="9">
    <source>
        <dbReference type="ARBA" id="ARBA00022898"/>
    </source>
</evidence>
<evidence type="ECO:0000256" key="3">
    <source>
        <dbReference type="ARBA" id="ARBA00005189"/>
    </source>
</evidence>
<keyword evidence="6 12" id="KW-0032">Aminotransferase</keyword>
<dbReference type="InterPro" id="IPR001917">
    <property type="entry name" value="Aminotrans_II_pyridoxalP_BS"/>
</dbReference>
<evidence type="ECO:0000259" key="14">
    <source>
        <dbReference type="Pfam" id="PF00155"/>
    </source>
</evidence>
<feature type="modified residue" description="N6-(pyridoxal phosphate)lysine" evidence="12">
    <location>
        <position position="205"/>
    </location>
</feature>
<dbReference type="Gene3D" id="3.40.640.10">
    <property type="entry name" value="Type I PLP-dependent aspartate aminotransferase-like (Major domain)"/>
    <property type="match status" value="1"/>
</dbReference>
<accession>A0A2I0R195</accession>
<dbReference type="EC" id="2.6.1.9" evidence="12"/>
<keyword evidence="9 12" id="KW-0663">Pyridoxal phosphate</keyword>
<dbReference type="UniPathway" id="UPA00031">
    <property type="reaction ID" value="UER00012"/>
</dbReference>
<keyword evidence="10 12" id="KW-0368">Histidine biosynthesis</keyword>
<dbReference type="InterPro" id="IPR005861">
    <property type="entry name" value="HisP_aminotrans"/>
</dbReference>
<dbReference type="InterPro" id="IPR015422">
    <property type="entry name" value="PyrdxlP-dep_Trfase_small"/>
</dbReference>
<feature type="coiled-coil region" evidence="13">
    <location>
        <begin position="237"/>
        <end position="271"/>
    </location>
</feature>
<dbReference type="PANTHER" id="PTHR42885">
    <property type="entry name" value="HISTIDINOL-PHOSPHATE AMINOTRANSFERASE-RELATED"/>
    <property type="match status" value="1"/>
</dbReference>
<keyword evidence="13" id="KW-0175">Coiled coil</keyword>
<dbReference type="PANTHER" id="PTHR42885:SF2">
    <property type="entry name" value="HISTIDINOL-PHOSPHATE AMINOTRANSFERASE"/>
    <property type="match status" value="1"/>
</dbReference>
<feature type="domain" description="Aminotransferase class I/classII large" evidence="14">
    <location>
        <begin position="38"/>
        <end position="338"/>
    </location>
</feature>
<proteinExistence type="inferred from homology"/>
<protein>
    <recommendedName>
        <fullName evidence="12">Histidinol-phosphate aminotransferase</fullName>
        <ecNumber evidence="12">2.6.1.9</ecNumber>
    </recommendedName>
    <alternativeName>
        <fullName evidence="12">Imidazole acetol-phosphate transaminase</fullName>
    </alternativeName>
</protein>
<evidence type="ECO:0000256" key="8">
    <source>
        <dbReference type="ARBA" id="ARBA00022679"/>
    </source>
</evidence>
<evidence type="ECO:0000256" key="10">
    <source>
        <dbReference type="ARBA" id="ARBA00023102"/>
    </source>
</evidence>
<keyword evidence="16" id="KW-1185">Reference proteome</keyword>
<dbReference type="SUPFAM" id="SSF53383">
    <property type="entry name" value="PLP-dependent transferases"/>
    <property type="match status" value="1"/>
</dbReference>
<dbReference type="InterPro" id="IPR015424">
    <property type="entry name" value="PyrdxlP-dep_Trfase"/>
</dbReference>
<comment type="pathway">
    <text evidence="3">Lipid metabolism.</text>
</comment>
<dbReference type="GO" id="GO:0000105">
    <property type="term" value="P:L-histidine biosynthetic process"/>
    <property type="evidence" value="ECO:0007669"/>
    <property type="project" value="UniProtKB-UniRule"/>
</dbReference>
<sequence>MVEINNLVRSNVLTLQPYSSARSKFTGKDGTFLDANENPFGTLNRYPDPQQSELKKKLAQLKGVNTQNIFVGNGSDEVIDLAFRIFCNPGKDKALTFSPTYGMYNVSAAINNIELIEQPLNSAFQIDLPTLRPYFNDPSIKLMFICSPNNPTGNLIDRAAIDYILTNFKGIVIVDEAYIDFATDESLISMIDQYNNLIVSQTFSKAWGLAAARLGTAYADKEIINLYNKVKPPYNVSELNQKAANEALDKIKKYEENLAVILSERKRVEKALSNIKEVQKVYPSDANYILIEVQNADQLYTDLVNQNIITRNRNNQVKNCIRISIGTPEENNILINAIKNIK</sequence>
<evidence type="ECO:0000256" key="5">
    <source>
        <dbReference type="ARBA" id="ARBA00011738"/>
    </source>
</evidence>
<dbReference type="Proteomes" id="UP000236654">
    <property type="component" value="Unassembled WGS sequence"/>
</dbReference>
<comment type="pathway">
    <text evidence="2 12">Amino-acid biosynthesis; L-histidine biosynthesis; L-histidine from 5-phospho-alpha-D-ribose 1-diphosphate: step 7/9.</text>
</comment>
<comment type="caution">
    <text evidence="15">The sequence shown here is derived from an EMBL/GenBank/DDBJ whole genome shotgun (WGS) entry which is preliminary data.</text>
</comment>
<name>A0A2I0R195_9FLAO</name>
<dbReference type="InterPro" id="IPR015421">
    <property type="entry name" value="PyrdxlP-dep_Trfase_major"/>
</dbReference>
<comment type="similarity">
    <text evidence="4 12">Belongs to the class-II pyridoxal-phosphate-dependent aminotransferase family. Histidinol-phosphate aminotransferase subfamily.</text>
</comment>
<comment type="catalytic activity">
    <reaction evidence="11 12">
        <text>L-histidinol phosphate + 2-oxoglutarate = 3-(imidazol-4-yl)-2-oxopropyl phosphate + L-glutamate</text>
        <dbReference type="Rhea" id="RHEA:23744"/>
        <dbReference type="ChEBI" id="CHEBI:16810"/>
        <dbReference type="ChEBI" id="CHEBI:29985"/>
        <dbReference type="ChEBI" id="CHEBI:57766"/>
        <dbReference type="ChEBI" id="CHEBI:57980"/>
        <dbReference type="EC" id="2.6.1.9"/>
    </reaction>
</comment>
<evidence type="ECO:0000313" key="16">
    <source>
        <dbReference type="Proteomes" id="UP000236654"/>
    </source>
</evidence>
<dbReference type="InterPro" id="IPR004839">
    <property type="entry name" value="Aminotransferase_I/II_large"/>
</dbReference>
<comment type="cofactor">
    <cofactor evidence="1 12">
        <name>pyridoxal 5'-phosphate</name>
        <dbReference type="ChEBI" id="CHEBI:597326"/>
    </cofactor>
</comment>
<evidence type="ECO:0000313" key="15">
    <source>
        <dbReference type="EMBL" id="PKR80170.1"/>
    </source>
</evidence>
<evidence type="ECO:0000256" key="13">
    <source>
        <dbReference type="SAM" id="Coils"/>
    </source>
</evidence>
<evidence type="ECO:0000256" key="4">
    <source>
        <dbReference type="ARBA" id="ARBA00007970"/>
    </source>
</evidence>
<dbReference type="CDD" id="cd00609">
    <property type="entry name" value="AAT_like"/>
    <property type="match status" value="1"/>
</dbReference>
<keyword evidence="8 12" id="KW-0808">Transferase</keyword>
<dbReference type="PROSITE" id="PS00599">
    <property type="entry name" value="AA_TRANSFER_CLASS_2"/>
    <property type="match status" value="1"/>
</dbReference>
<dbReference type="AlphaFoldDB" id="A0A2I0R195"/>
<dbReference type="HAMAP" id="MF_01023">
    <property type="entry name" value="HisC_aminotrans_2"/>
    <property type="match status" value="1"/>
</dbReference>
<evidence type="ECO:0000256" key="2">
    <source>
        <dbReference type="ARBA" id="ARBA00005011"/>
    </source>
</evidence>
<dbReference type="Pfam" id="PF00155">
    <property type="entry name" value="Aminotran_1_2"/>
    <property type="match status" value="1"/>
</dbReference>
<organism evidence="15 16">
    <name type="scientific">Brumimicrobium salinarum</name>
    <dbReference type="NCBI Taxonomy" id="2058658"/>
    <lineage>
        <taxon>Bacteria</taxon>
        <taxon>Pseudomonadati</taxon>
        <taxon>Bacteroidota</taxon>
        <taxon>Flavobacteriia</taxon>
        <taxon>Flavobacteriales</taxon>
        <taxon>Crocinitomicaceae</taxon>
        <taxon>Brumimicrobium</taxon>
    </lineage>
</organism>
<keyword evidence="7 12" id="KW-0028">Amino-acid biosynthesis</keyword>
<evidence type="ECO:0000256" key="1">
    <source>
        <dbReference type="ARBA" id="ARBA00001933"/>
    </source>
</evidence>
<comment type="subunit">
    <text evidence="5 12">Homodimer.</text>
</comment>
<dbReference type="NCBIfam" id="TIGR01141">
    <property type="entry name" value="hisC"/>
    <property type="match status" value="1"/>
</dbReference>
<dbReference type="GO" id="GO:0030170">
    <property type="term" value="F:pyridoxal phosphate binding"/>
    <property type="evidence" value="ECO:0007669"/>
    <property type="project" value="InterPro"/>
</dbReference>
<dbReference type="RefSeq" id="WP_101335071.1">
    <property type="nucleotide sequence ID" value="NZ_PJNI01000012.1"/>
</dbReference>
<evidence type="ECO:0000256" key="7">
    <source>
        <dbReference type="ARBA" id="ARBA00022605"/>
    </source>
</evidence>
<evidence type="ECO:0000256" key="6">
    <source>
        <dbReference type="ARBA" id="ARBA00022576"/>
    </source>
</evidence>
<gene>
    <name evidence="12 15" type="primary">hisC</name>
    <name evidence="15" type="ORF">CW751_10920</name>
</gene>
<evidence type="ECO:0000256" key="12">
    <source>
        <dbReference type="HAMAP-Rule" id="MF_01023"/>
    </source>
</evidence>
<evidence type="ECO:0000256" key="11">
    <source>
        <dbReference type="ARBA" id="ARBA00047481"/>
    </source>
</evidence>
<dbReference type="Gene3D" id="3.90.1150.10">
    <property type="entry name" value="Aspartate Aminotransferase, domain 1"/>
    <property type="match status" value="1"/>
</dbReference>
<reference evidence="15 16" key="1">
    <citation type="submission" date="2017-12" db="EMBL/GenBank/DDBJ databases">
        <title>The draft genome sequence of Brumimicrobium saltpan LHR20.</title>
        <authorList>
            <person name="Do Z.-J."/>
            <person name="Luo H.-R."/>
        </authorList>
    </citation>
    <scope>NUCLEOTIDE SEQUENCE [LARGE SCALE GENOMIC DNA]</scope>
    <source>
        <strain evidence="15 16">LHR20</strain>
    </source>
</reference>
<dbReference type="OrthoDB" id="9813612at2"/>
<dbReference type="GO" id="GO:0004400">
    <property type="term" value="F:histidinol-phosphate transaminase activity"/>
    <property type="evidence" value="ECO:0007669"/>
    <property type="project" value="UniProtKB-UniRule"/>
</dbReference>